<protein>
    <submittedName>
        <fullName evidence="1">Uncharacterized protein</fullName>
    </submittedName>
</protein>
<dbReference type="Proteomes" id="UP000054559">
    <property type="component" value="Unassembled WGS sequence"/>
</dbReference>
<accession>A0A0J8QQJ0</accession>
<gene>
    <name evidence="1" type="ORF">CISG_04506</name>
</gene>
<dbReference type="AlphaFoldDB" id="A0A0J8QQJ0"/>
<sequence>MQLHPLVAIFDRRALRPAKLRVPSSLYHRVAAVAGLAMPGSLSSPTVPRNASLIQLPLYCTHIDPWSEQAAHSLGSYMRSEFSAARLINLHSLCVTAPLLGARVADDKTSAGQIIRYTVVSVGIPGRKTLTRLAKECQRVRLTAILVLPGTEANPPVRG</sequence>
<proteinExistence type="predicted"/>
<organism evidence="1 2">
    <name type="scientific">Coccidioides immitis RMSCC 3703</name>
    <dbReference type="NCBI Taxonomy" id="454286"/>
    <lineage>
        <taxon>Eukaryota</taxon>
        <taxon>Fungi</taxon>
        <taxon>Dikarya</taxon>
        <taxon>Ascomycota</taxon>
        <taxon>Pezizomycotina</taxon>
        <taxon>Eurotiomycetes</taxon>
        <taxon>Eurotiomycetidae</taxon>
        <taxon>Onygenales</taxon>
        <taxon>Onygenaceae</taxon>
        <taxon>Coccidioides</taxon>
    </lineage>
</organism>
<evidence type="ECO:0000313" key="1">
    <source>
        <dbReference type="EMBL" id="KMU74435.1"/>
    </source>
</evidence>
<dbReference type="EMBL" id="DS268135">
    <property type="protein sequence ID" value="KMU74435.1"/>
    <property type="molecule type" value="Genomic_DNA"/>
</dbReference>
<evidence type="ECO:0000313" key="2">
    <source>
        <dbReference type="Proteomes" id="UP000054559"/>
    </source>
</evidence>
<reference evidence="2" key="1">
    <citation type="journal article" date="2010" name="Genome Res.">
        <title>Population genomic sequencing of Coccidioides fungi reveals recent hybridization and transposon control.</title>
        <authorList>
            <person name="Neafsey D.E."/>
            <person name="Barker B.M."/>
            <person name="Sharpton T.J."/>
            <person name="Stajich J.E."/>
            <person name="Park D.J."/>
            <person name="Whiston E."/>
            <person name="Hung C.-Y."/>
            <person name="McMahan C."/>
            <person name="White J."/>
            <person name="Sykes S."/>
            <person name="Heiman D."/>
            <person name="Young S."/>
            <person name="Zeng Q."/>
            <person name="Abouelleil A."/>
            <person name="Aftuck L."/>
            <person name="Bessette D."/>
            <person name="Brown A."/>
            <person name="FitzGerald M."/>
            <person name="Lui A."/>
            <person name="Macdonald J.P."/>
            <person name="Priest M."/>
            <person name="Orbach M.J."/>
            <person name="Galgiani J.N."/>
            <person name="Kirkland T.N."/>
            <person name="Cole G.T."/>
            <person name="Birren B.W."/>
            <person name="Henn M.R."/>
            <person name="Taylor J.W."/>
            <person name="Rounsley S.D."/>
        </authorList>
    </citation>
    <scope>NUCLEOTIDE SEQUENCE [LARGE SCALE GENOMIC DNA]</scope>
    <source>
        <strain evidence="2">RMSCC 3703</strain>
    </source>
</reference>
<name>A0A0J8QQJ0_COCIT</name>